<evidence type="ECO:0000313" key="5">
    <source>
        <dbReference type="EMBL" id="CAE7455651.1"/>
    </source>
</evidence>
<keyword evidence="6" id="KW-1185">Reference proteome</keyword>
<keyword evidence="2" id="KW-0597">Phosphoprotein</keyword>
<evidence type="ECO:0000256" key="2">
    <source>
        <dbReference type="ARBA" id="ARBA00022553"/>
    </source>
</evidence>
<evidence type="ECO:0000256" key="1">
    <source>
        <dbReference type="ARBA" id="ARBA00022450"/>
    </source>
</evidence>
<dbReference type="InterPro" id="IPR014030">
    <property type="entry name" value="Ketoacyl_synth_N"/>
</dbReference>
<protein>
    <submittedName>
        <fullName evidence="5">PpsA protein</fullName>
    </submittedName>
</protein>
<accession>A0A812RY63</accession>
<dbReference type="SMART" id="SM00825">
    <property type="entry name" value="PKS_KS"/>
    <property type="match status" value="1"/>
</dbReference>
<dbReference type="GO" id="GO:0004312">
    <property type="term" value="F:fatty acid synthase activity"/>
    <property type="evidence" value="ECO:0007669"/>
    <property type="project" value="TreeGrafter"/>
</dbReference>
<dbReference type="InterPro" id="IPR014031">
    <property type="entry name" value="Ketoacyl_synth_C"/>
</dbReference>
<dbReference type="EMBL" id="CAJNJA010020141">
    <property type="protein sequence ID" value="CAE7455651.1"/>
    <property type="molecule type" value="Genomic_DNA"/>
</dbReference>
<reference evidence="5" key="1">
    <citation type="submission" date="2021-02" db="EMBL/GenBank/DDBJ databases">
        <authorList>
            <person name="Dougan E. K."/>
            <person name="Rhodes N."/>
            <person name="Thang M."/>
            <person name="Chan C."/>
        </authorList>
    </citation>
    <scope>NUCLEOTIDE SEQUENCE</scope>
</reference>
<dbReference type="InterPro" id="IPR020841">
    <property type="entry name" value="PKS_Beta-ketoAc_synthase_dom"/>
</dbReference>
<organism evidence="5 6">
    <name type="scientific">Symbiodinium necroappetens</name>
    <dbReference type="NCBI Taxonomy" id="1628268"/>
    <lineage>
        <taxon>Eukaryota</taxon>
        <taxon>Sar</taxon>
        <taxon>Alveolata</taxon>
        <taxon>Dinophyceae</taxon>
        <taxon>Suessiales</taxon>
        <taxon>Symbiodiniaceae</taxon>
        <taxon>Symbiodinium</taxon>
    </lineage>
</organism>
<evidence type="ECO:0000256" key="3">
    <source>
        <dbReference type="RuleBase" id="RU003694"/>
    </source>
</evidence>
<dbReference type="Proteomes" id="UP000601435">
    <property type="component" value="Unassembled WGS sequence"/>
</dbReference>
<comment type="similarity">
    <text evidence="3">Belongs to the thiolase-like superfamily. Beta-ketoacyl-ACP synthases family.</text>
</comment>
<keyword evidence="1" id="KW-0596">Phosphopantetheine</keyword>
<dbReference type="PANTHER" id="PTHR43775">
    <property type="entry name" value="FATTY ACID SYNTHASE"/>
    <property type="match status" value="1"/>
</dbReference>
<dbReference type="Pfam" id="PF00109">
    <property type="entry name" value="ketoacyl-synt"/>
    <property type="match status" value="1"/>
</dbReference>
<gene>
    <name evidence="5" type="primary">ppsA</name>
    <name evidence="5" type="ORF">SNEC2469_LOCUS12675</name>
</gene>
<dbReference type="InterPro" id="IPR016039">
    <property type="entry name" value="Thiolase-like"/>
</dbReference>
<dbReference type="PROSITE" id="PS52004">
    <property type="entry name" value="KS3_2"/>
    <property type="match status" value="1"/>
</dbReference>
<evidence type="ECO:0000313" key="6">
    <source>
        <dbReference type="Proteomes" id="UP000601435"/>
    </source>
</evidence>
<comment type="caution">
    <text evidence="5">The sequence shown here is derived from an EMBL/GenBank/DDBJ whole genome shotgun (WGS) entry which is preliminary data.</text>
</comment>
<dbReference type="OrthoDB" id="329835at2759"/>
<name>A0A812RY63_9DINO</name>
<dbReference type="CDD" id="cd00833">
    <property type="entry name" value="PKS"/>
    <property type="match status" value="2"/>
</dbReference>
<dbReference type="NCBIfam" id="TIGR04556">
    <property type="entry name" value="PKS_assoc"/>
    <property type="match status" value="1"/>
</dbReference>
<dbReference type="Gene3D" id="3.40.47.10">
    <property type="match status" value="2"/>
</dbReference>
<keyword evidence="3" id="KW-0808">Transferase</keyword>
<proteinExistence type="inferred from homology"/>
<evidence type="ECO:0000259" key="4">
    <source>
        <dbReference type="PROSITE" id="PS52004"/>
    </source>
</evidence>
<dbReference type="PANTHER" id="PTHR43775:SF37">
    <property type="entry name" value="SI:DKEY-61P9.11"/>
    <property type="match status" value="1"/>
</dbReference>
<dbReference type="SUPFAM" id="SSF53901">
    <property type="entry name" value="Thiolase-like"/>
    <property type="match status" value="2"/>
</dbReference>
<dbReference type="Pfam" id="PF02801">
    <property type="entry name" value="Ketoacyl-synt_C"/>
    <property type="match status" value="1"/>
</dbReference>
<dbReference type="GO" id="GO:0006633">
    <property type="term" value="P:fatty acid biosynthetic process"/>
    <property type="evidence" value="ECO:0007669"/>
    <property type="project" value="TreeGrafter"/>
</dbReference>
<dbReference type="InterPro" id="IPR030834">
    <property type="entry name" value="PKS_assoc_dom"/>
</dbReference>
<sequence>MPSVARLIRGQLVEINGLQAPKATSERWRQDGDKGARDFNGQQGQLIEFSDETGEWTVATFSADMVSVPESNIRPLTTDDLADCDIALGPASDTGVMGAELTDSLSQKGYALCKLFVAPEDLTEMANTADRCVEGGAFSRLPPELETGYLGKEGKGKTLSVDLESTDTADFLRESPLKIFEDAIETVGTLLRPFVETELGFDIYSRSSTMMSLPFSEDEDLYSAPELENEEAASFLSMMWRAKVMILINSGPGASVLTLTPKAITDQDPVEPQLTIQPGMLCIFSMDRYKFACSSDGKALSLSAFFLDAPREYVIDNITGDLTFLTGSISGPSQPKVESVPVVSMGMRYAFGVDEPWKTWVAYAKAGWDTIVRHPTSRWDCDMYYDPDADQTSGKSYTCHGGFSDGIELFDCRFFDISPAEARGMDPTQRQVLEVSYISLQGAGWTKKSLQAKPANIGVFVGLDKNEWNSIPKDISGGFAASSGANAITANRFNYCMNLKGASMTIDTACSASLVCTHTAKLYLLHKHYDPCEVAERMRFAACLQTEKYASNPLARSWCRVCAFDRDRLRQQLAAATSVPVAEDNVAVNRMLDHLWPYVAENTTRELTMQLEPSIRMALSKLPSPLNKCSVDLQRSTLGTRPLRFLAPHASWSSPTSFTISLRLEWDSDSSVYLMFTGATLGIVNLRVVGNLIVELLLSSGGSRSLRSLLSGFRVFFPTPPDIQFDVDRGQLATAVNFAMLKRMIFQAISEKWAEKMVFPNCQGLSWTSSLDILDVKRPSVEGILILQITSIKGLAEPGKYIIEMIFGSDVHSACCELDARSASLHDVCRLPVLVRACAHQRLLVKLSRDWAASYELLGFLSLRAADLVSAARDGARTYTLESTDPSIGAPASKQSINVSFDWWPVHAAQEEEAPPALLSVGIYSAMVPRVDGVFWVVLQLGSAGKTTRTSQKSPHNDAELQRKLQILQKYRIEDSDLAEVLDEVGPEMLKQHAGTWGKVEWLESFDFRLDPRSAGMPSLTVELWHKAPGKSETKTGVHQLVPGCGRRRSLAFEGSSARLQFRTQLAYFAKSSDVKSTLSSAPEEPEAGISMASAFASAVDGGMVVSDAVTTAVNEGLAAMEGAYNGLSAAAGAGIEARDLQEQGDFCLLAGSQVNQDGRSASLTAPNGPAQERCAQAVMKEIGVKPPEIDTTECHGTGTSLGDPIEIGAYRKVMASVPRHEPVVITSSKSNIGHCEGSAGISGFLKCVLLSLYGEATPNCHLNCLNPHLDMTGFPGIITTENVTFRAEASYNGVLSFGFGGTNACATVWGVNQITSRGVGTNKDLYSLFIRKMQDAPPQEVTIVGDDWEDWEMGGPDKDARFNDIFEVELDPDGVVSYWKKDKEVPDMGCPYYITGTFNDWKYEEMEADASVPGLFYASIRITANVEEEFQILADKEPKMTFHPSTRTSMKSSTVRGPEETKRENCWCVRGSKGERYRVEFYRSDTGAATVSWLREQ</sequence>
<feature type="domain" description="Ketosynthase family 3 (KS3)" evidence="4">
    <location>
        <begin position="337"/>
        <end position="1311"/>
    </location>
</feature>
<dbReference type="InterPro" id="IPR050091">
    <property type="entry name" value="PKS_NRPS_Biosynth_Enz"/>
</dbReference>